<reference evidence="3 4" key="1">
    <citation type="journal article" date="2011" name="Front. Microbiol.">
        <title>Genomic signatures of strain selection and enhancement in Bacillus atrophaeus var. globigii, a historical biowarfare simulant.</title>
        <authorList>
            <person name="Gibbons H.S."/>
            <person name="Broomall S.M."/>
            <person name="McNew L.A."/>
            <person name="Daligault H."/>
            <person name="Chapman C."/>
            <person name="Bruce D."/>
            <person name="Karavis M."/>
            <person name="Krepps M."/>
            <person name="McGregor P.A."/>
            <person name="Hong C."/>
            <person name="Park K.H."/>
            <person name="Akmal A."/>
            <person name="Feldman A."/>
            <person name="Lin J.S."/>
            <person name="Chang W.E."/>
            <person name="Higgs B.W."/>
            <person name="Demirev P."/>
            <person name="Lindquist J."/>
            <person name="Liem A."/>
            <person name="Fochler E."/>
            <person name="Read T.D."/>
            <person name="Tapia R."/>
            <person name="Johnson S."/>
            <person name="Bishop-Lilly K.A."/>
            <person name="Detter C."/>
            <person name="Han C."/>
            <person name="Sozhamannan S."/>
            <person name="Rosenzweig C.N."/>
            <person name="Skowronski E.W."/>
        </authorList>
    </citation>
    <scope>NUCLEOTIDE SEQUENCE [LARGE SCALE GENOMIC DNA]</scope>
    <source>
        <strain evidence="3 4">MLST1</strain>
    </source>
</reference>
<evidence type="ECO:0000259" key="1">
    <source>
        <dbReference type="Pfam" id="PF07126"/>
    </source>
</evidence>
<keyword evidence="4" id="KW-1185">Reference proteome</keyword>
<organism evidence="3 4">
    <name type="scientific">Aliidiomarina minuta</name>
    <dbReference type="NCBI Taxonomy" id="880057"/>
    <lineage>
        <taxon>Bacteria</taxon>
        <taxon>Pseudomonadati</taxon>
        <taxon>Pseudomonadota</taxon>
        <taxon>Gammaproteobacteria</taxon>
        <taxon>Alteromonadales</taxon>
        <taxon>Idiomarinaceae</taxon>
        <taxon>Aliidiomarina</taxon>
    </lineage>
</organism>
<name>A0A432W6L2_9GAMM</name>
<dbReference type="Pfam" id="PF21083">
    <property type="entry name" value="ZapC_N"/>
    <property type="match status" value="1"/>
</dbReference>
<feature type="domain" description="Cell-division protein ZapC N-terminal" evidence="2">
    <location>
        <begin position="6"/>
        <end position="87"/>
    </location>
</feature>
<proteinExistence type="predicted"/>
<evidence type="ECO:0000313" key="3">
    <source>
        <dbReference type="EMBL" id="RUO25710.1"/>
    </source>
</evidence>
<accession>A0A432W6L2</accession>
<comment type="caution">
    <text evidence="3">The sequence shown here is derived from an EMBL/GenBank/DDBJ whole genome shotgun (WGS) entry which is preliminary data.</text>
</comment>
<evidence type="ECO:0000313" key="4">
    <source>
        <dbReference type="Proteomes" id="UP000288293"/>
    </source>
</evidence>
<gene>
    <name evidence="3" type="ORF">CWE09_02985</name>
</gene>
<evidence type="ECO:0000259" key="2">
    <source>
        <dbReference type="Pfam" id="PF21083"/>
    </source>
</evidence>
<dbReference type="EMBL" id="PIPL01000001">
    <property type="protein sequence ID" value="RUO25710.1"/>
    <property type="molecule type" value="Genomic_DNA"/>
</dbReference>
<dbReference type="Pfam" id="PF07126">
    <property type="entry name" value="ZapC_C"/>
    <property type="match status" value="1"/>
</dbReference>
<dbReference type="OrthoDB" id="5765005at2"/>
<protein>
    <recommendedName>
        <fullName evidence="5">Cell division protein ZapC</fullName>
    </recommendedName>
</protein>
<dbReference type="InterPro" id="IPR048372">
    <property type="entry name" value="ZapC_C"/>
</dbReference>
<dbReference type="RefSeq" id="WP_157982796.1">
    <property type="nucleotide sequence ID" value="NZ_PIPL01000001.1"/>
</dbReference>
<sequence length="180" mass="20846">MRAITPWFWQFDKEHGQLELHMGEVHFAIAYKRRLLQQNLPSKRAFSISDARVYQETADYLEEYSTLNVNEQLLAAIHVAAVSAFAKPAMPQSWYFKFGDIESWPPEYRACCLDSGLQLGEFLIIEQDDRSSLCLLLDEKMELSPAKELRRFDIIKVLNDRLLESNNHPFPKASDIHSLA</sequence>
<dbReference type="Proteomes" id="UP000288293">
    <property type="component" value="Unassembled WGS sequence"/>
</dbReference>
<dbReference type="AlphaFoldDB" id="A0A432W6L2"/>
<feature type="domain" description="Cell-division protein ZapC C-terminal" evidence="1">
    <location>
        <begin position="88"/>
        <end position="166"/>
    </location>
</feature>
<evidence type="ECO:0008006" key="5">
    <source>
        <dbReference type="Google" id="ProtNLM"/>
    </source>
</evidence>
<dbReference type="InterPro" id="IPR048373">
    <property type="entry name" value="ZapC_N"/>
</dbReference>